<dbReference type="GO" id="GO:0008413">
    <property type="term" value="F:8-oxo-7,8-dihydroguanosine triphosphate pyrophosphatase activity"/>
    <property type="evidence" value="ECO:0007669"/>
    <property type="project" value="TreeGrafter"/>
</dbReference>
<dbReference type="InterPro" id="IPR020476">
    <property type="entry name" value="Nudix_hydrolase"/>
</dbReference>
<dbReference type="GO" id="GO:0006260">
    <property type="term" value="P:DNA replication"/>
    <property type="evidence" value="ECO:0007669"/>
    <property type="project" value="UniProtKB-KW"/>
</dbReference>
<keyword evidence="7 12" id="KW-0378">Hydrolase</keyword>
<keyword evidence="8" id="KW-0460">Magnesium</keyword>
<dbReference type="InterPro" id="IPR000086">
    <property type="entry name" value="NUDIX_hydrolase_dom"/>
</dbReference>
<evidence type="ECO:0000256" key="1">
    <source>
        <dbReference type="ARBA" id="ARBA00001946"/>
    </source>
</evidence>
<feature type="domain" description="Nudix hydrolase" evidence="13">
    <location>
        <begin position="1"/>
        <end position="128"/>
    </location>
</feature>
<evidence type="ECO:0000256" key="10">
    <source>
        <dbReference type="ARBA" id="ARBA00035861"/>
    </source>
</evidence>
<keyword evidence="6" id="KW-0227">DNA damage</keyword>
<dbReference type="CDD" id="cd03425">
    <property type="entry name" value="NUDIX_MutT_NudA_like"/>
    <property type="match status" value="1"/>
</dbReference>
<protein>
    <recommendedName>
        <fullName evidence="11">8-oxo-dGTP diphosphatase</fullName>
        <ecNumber evidence="11">3.6.1.55</ecNumber>
    </recommendedName>
</protein>
<evidence type="ECO:0000256" key="12">
    <source>
        <dbReference type="RuleBase" id="RU003476"/>
    </source>
</evidence>
<evidence type="ECO:0000313" key="14">
    <source>
        <dbReference type="EMBL" id="WUM21356.1"/>
    </source>
</evidence>
<dbReference type="PANTHER" id="PTHR47707:SF1">
    <property type="entry name" value="NUDIX HYDROLASE FAMILY PROTEIN"/>
    <property type="match status" value="1"/>
</dbReference>
<evidence type="ECO:0000256" key="5">
    <source>
        <dbReference type="ARBA" id="ARBA00022723"/>
    </source>
</evidence>
<evidence type="ECO:0000256" key="11">
    <source>
        <dbReference type="ARBA" id="ARBA00038905"/>
    </source>
</evidence>
<dbReference type="AlphaFoldDB" id="A0AAU4K5L3"/>
<evidence type="ECO:0000256" key="4">
    <source>
        <dbReference type="ARBA" id="ARBA00022705"/>
    </source>
</evidence>
<comment type="catalytic activity">
    <reaction evidence="10">
        <text>8-oxo-dGTP + H2O = 8-oxo-dGMP + diphosphate + H(+)</text>
        <dbReference type="Rhea" id="RHEA:31575"/>
        <dbReference type="ChEBI" id="CHEBI:15377"/>
        <dbReference type="ChEBI" id="CHEBI:15378"/>
        <dbReference type="ChEBI" id="CHEBI:33019"/>
        <dbReference type="ChEBI" id="CHEBI:63224"/>
        <dbReference type="ChEBI" id="CHEBI:77896"/>
        <dbReference type="EC" id="3.6.1.55"/>
    </reaction>
</comment>
<dbReference type="Proteomes" id="UP001432128">
    <property type="component" value="Chromosome"/>
</dbReference>
<dbReference type="PRINTS" id="PR00502">
    <property type="entry name" value="NUDIXFAMILY"/>
</dbReference>
<dbReference type="Pfam" id="PF00293">
    <property type="entry name" value="NUDIX"/>
    <property type="match status" value="1"/>
</dbReference>
<dbReference type="PROSITE" id="PS51462">
    <property type="entry name" value="NUDIX"/>
    <property type="match status" value="1"/>
</dbReference>
<dbReference type="SUPFAM" id="SSF55811">
    <property type="entry name" value="Nudix"/>
    <property type="match status" value="1"/>
</dbReference>
<evidence type="ECO:0000256" key="2">
    <source>
        <dbReference type="ARBA" id="ARBA00005582"/>
    </source>
</evidence>
<dbReference type="InterPro" id="IPR047127">
    <property type="entry name" value="MutT-like"/>
</dbReference>
<organism evidence="14 15">
    <name type="scientific">Williamsia herbipolensis</name>
    <dbReference type="NCBI Taxonomy" id="1603258"/>
    <lineage>
        <taxon>Bacteria</taxon>
        <taxon>Bacillati</taxon>
        <taxon>Actinomycetota</taxon>
        <taxon>Actinomycetes</taxon>
        <taxon>Mycobacteriales</taxon>
        <taxon>Nocardiaceae</taxon>
        <taxon>Williamsia</taxon>
    </lineage>
</organism>
<evidence type="ECO:0000259" key="13">
    <source>
        <dbReference type="PROSITE" id="PS51462"/>
    </source>
</evidence>
<evidence type="ECO:0000256" key="7">
    <source>
        <dbReference type="ARBA" id="ARBA00022801"/>
    </source>
</evidence>
<evidence type="ECO:0000256" key="8">
    <source>
        <dbReference type="ARBA" id="ARBA00022842"/>
    </source>
</evidence>
<comment type="cofactor">
    <cofactor evidence="1">
        <name>Mg(2+)</name>
        <dbReference type="ChEBI" id="CHEBI:18420"/>
    </cofactor>
</comment>
<dbReference type="PANTHER" id="PTHR47707">
    <property type="entry name" value="8-OXO-DGTP DIPHOSPHATASE"/>
    <property type="match status" value="1"/>
</dbReference>
<keyword evidence="3" id="KW-0515">Mutator protein</keyword>
<dbReference type="GO" id="GO:0035539">
    <property type="term" value="F:8-oxo-7,8-dihydrodeoxyguanosine triphosphate pyrophosphatase activity"/>
    <property type="evidence" value="ECO:0007669"/>
    <property type="project" value="UniProtKB-EC"/>
</dbReference>
<dbReference type="GO" id="GO:0046872">
    <property type="term" value="F:metal ion binding"/>
    <property type="evidence" value="ECO:0007669"/>
    <property type="project" value="UniProtKB-KW"/>
</dbReference>
<dbReference type="GO" id="GO:0006281">
    <property type="term" value="P:DNA repair"/>
    <property type="evidence" value="ECO:0007669"/>
    <property type="project" value="UniProtKB-KW"/>
</dbReference>
<dbReference type="RefSeq" id="WP_328858445.1">
    <property type="nucleotide sequence ID" value="NZ_CP108021.1"/>
</dbReference>
<evidence type="ECO:0000256" key="3">
    <source>
        <dbReference type="ARBA" id="ARBA00022457"/>
    </source>
</evidence>
<proteinExistence type="inferred from homology"/>
<evidence type="ECO:0000256" key="6">
    <source>
        <dbReference type="ARBA" id="ARBA00022763"/>
    </source>
</evidence>
<sequence>MTRTVVAGAVIDGPRLLVAQRSRPPELAGLWELPGGKVEPGESPQEALARELGEELGIEVTVHETVGGRVEVAPGVDLIAMRCVLRDGTPTATEHLAVRWVDADGLRALADAGAVVPADTAWLPDLLALLDAPDAQ</sequence>
<dbReference type="EC" id="3.6.1.55" evidence="11"/>
<evidence type="ECO:0000256" key="9">
    <source>
        <dbReference type="ARBA" id="ARBA00023204"/>
    </source>
</evidence>
<keyword evidence="9" id="KW-0234">DNA repair</keyword>
<accession>A0AAU4K5L3</accession>
<dbReference type="EMBL" id="CP108021">
    <property type="protein sequence ID" value="WUM21356.1"/>
    <property type="molecule type" value="Genomic_DNA"/>
</dbReference>
<comment type="similarity">
    <text evidence="2 12">Belongs to the Nudix hydrolase family.</text>
</comment>
<keyword evidence="4" id="KW-0235">DNA replication</keyword>
<keyword evidence="5" id="KW-0479">Metal-binding</keyword>
<dbReference type="GO" id="GO:0044715">
    <property type="term" value="F:8-oxo-dGDP phosphatase activity"/>
    <property type="evidence" value="ECO:0007669"/>
    <property type="project" value="TreeGrafter"/>
</dbReference>
<dbReference type="Gene3D" id="3.90.79.10">
    <property type="entry name" value="Nucleoside Triphosphate Pyrophosphohydrolase"/>
    <property type="match status" value="1"/>
</dbReference>
<reference evidence="14 15" key="1">
    <citation type="submission" date="2022-10" db="EMBL/GenBank/DDBJ databases">
        <title>The complete genomes of actinobacterial strains from the NBC collection.</title>
        <authorList>
            <person name="Joergensen T.S."/>
            <person name="Alvarez Arevalo M."/>
            <person name="Sterndorff E.B."/>
            <person name="Faurdal D."/>
            <person name="Vuksanovic O."/>
            <person name="Mourched A.-S."/>
            <person name="Charusanti P."/>
            <person name="Shaw S."/>
            <person name="Blin K."/>
            <person name="Weber T."/>
        </authorList>
    </citation>
    <scope>NUCLEOTIDE SEQUENCE [LARGE SCALE GENOMIC DNA]</scope>
    <source>
        <strain evidence="14 15">NBC_00319</strain>
    </source>
</reference>
<dbReference type="PROSITE" id="PS00893">
    <property type="entry name" value="NUDIX_BOX"/>
    <property type="match status" value="1"/>
</dbReference>
<dbReference type="InterPro" id="IPR020084">
    <property type="entry name" value="NUDIX_hydrolase_CS"/>
</dbReference>
<evidence type="ECO:0000313" key="15">
    <source>
        <dbReference type="Proteomes" id="UP001432128"/>
    </source>
</evidence>
<dbReference type="KEGG" id="whr:OG579_06065"/>
<dbReference type="InterPro" id="IPR015797">
    <property type="entry name" value="NUDIX_hydrolase-like_dom_sf"/>
</dbReference>
<gene>
    <name evidence="14" type="ORF">OG579_06065</name>
</gene>
<name>A0AAU4K5L3_9NOCA</name>
<keyword evidence="15" id="KW-1185">Reference proteome</keyword>
<dbReference type="GO" id="GO:0044716">
    <property type="term" value="F:8-oxo-GDP phosphatase activity"/>
    <property type="evidence" value="ECO:0007669"/>
    <property type="project" value="TreeGrafter"/>
</dbReference>